<dbReference type="HOGENOM" id="CLU_2764972_0_0_1"/>
<proteinExistence type="predicted"/>
<evidence type="ECO:0000256" key="1">
    <source>
        <dbReference type="SAM" id="MobiDB-lite"/>
    </source>
</evidence>
<dbReference type="AlphaFoldDB" id="L7JT81"/>
<feature type="non-terminal residue" evidence="2">
    <location>
        <position position="1"/>
    </location>
</feature>
<feature type="region of interest" description="Disordered" evidence="1">
    <location>
        <begin position="45"/>
        <end position="70"/>
    </location>
</feature>
<evidence type="ECO:0000313" key="3">
    <source>
        <dbReference type="Proteomes" id="UP000011185"/>
    </source>
</evidence>
<keyword evidence="3" id="KW-1185">Reference proteome</keyword>
<dbReference type="VEuPathDB" id="MicrosporidiaDB:THOM_2417"/>
<accession>L7JT81</accession>
<evidence type="ECO:0000313" key="2">
    <source>
        <dbReference type="EMBL" id="ELQ74634.1"/>
    </source>
</evidence>
<protein>
    <submittedName>
        <fullName evidence="2">Uncharacterized protein</fullName>
    </submittedName>
</protein>
<name>L7JT81_TRAHO</name>
<reference evidence="2 3" key="1">
    <citation type="journal article" date="2012" name="PLoS Pathog.">
        <title>The genome of the obligate intracellular parasite Trachipleistophora hominis: new insights into microsporidian genome dynamics and reductive evolution.</title>
        <authorList>
            <person name="Heinz E."/>
            <person name="Williams T.A."/>
            <person name="Nakjang S."/>
            <person name="Noel C.J."/>
            <person name="Swan D.C."/>
            <person name="Goldberg A.V."/>
            <person name="Harris S.R."/>
            <person name="Weinmaier T."/>
            <person name="Markert S."/>
            <person name="Becher D."/>
            <person name="Bernhardt J."/>
            <person name="Dagan T."/>
            <person name="Hacker C."/>
            <person name="Lucocq J.M."/>
            <person name="Schweder T."/>
            <person name="Rattei T."/>
            <person name="Hall N."/>
            <person name="Hirt R.P."/>
            <person name="Embley T.M."/>
        </authorList>
    </citation>
    <scope>NUCLEOTIDE SEQUENCE [LARGE SCALE GENOMIC DNA]</scope>
</reference>
<organism evidence="2 3">
    <name type="scientific">Trachipleistophora hominis</name>
    <name type="common">Microsporidian parasite</name>
    <dbReference type="NCBI Taxonomy" id="72359"/>
    <lineage>
        <taxon>Eukaryota</taxon>
        <taxon>Fungi</taxon>
        <taxon>Fungi incertae sedis</taxon>
        <taxon>Microsporidia</taxon>
        <taxon>Pleistophoridae</taxon>
        <taxon>Trachipleistophora</taxon>
    </lineage>
</organism>
<gene>
    <name evidence="2" type="ORF">THOM_2417</name>
</gene>
<dbReference type="InParanoid" id="L7JT81"/>
<dbReference type="EMBL" id="JH994033">
    <property type="protein sequence ID" value="ELQ74634.1"/>
    <property type="molecule type" value="Genomic_DNA"/>
</dbReference>
<dbReference type="Proteomes" id="UP000011185">
    <property type="component" value="Unassembled WGS sequence"/>
</dbReference>
<sequence length="70" mass="7267">VVPGGNVQLVGGCTANVTSQTIGSELLTTQSSGAVNNKTLATRNRTPATWAQHPHTEDGMALSATRLSYQ</sequence>